<dbReference type="PRINTS" id="PR00320">
    <property type="entry name" value="GPROTEINBRPT"/>
</dbReference>
<dbReference type="Gene3D" id="2.130.10.10">
    <property type="entry name" value="YVTN repeat-like/Quinoprotein amine dehydrogenase"/>
    <property type="match status" value="2"/>
</dbReference>
<feature type="repeat" description="WD" evidence="6">
    <location>
        <begin position="105"/>
        <end position="146"/>
    </location>
</feature>
<dbReference type="PANTHER" id="PTHR22852:SF0">
    <property type="entry name" value="DENTICLELESS PROTEIN HOMOLOG"/>
    <property type="match status" value="1"/>
</dbReference>
<feature type="region of interest" description="Disordered" evidence="7">
    <location>
        <begin position="459"/>
        <end position="538"/>
    </location>
</feature>
<dbReference type="PROSITE" id="PS50082">
    <property type="entry name" value="WD_REPEATS_2"/>
    <property type="match status" value="4"/>
</dbReference>
<dbReference type="Gramene" id="MELO3C026578.2.1">
    <property type="protein sequence ID" value="MELO3C026578.2.1"/>
    <property type="gene ID" value="MELO3C026578.2"/>
</dbReference>
<dbReference type="PROSITE" id="PS00678">
    <property type="entry name" value="WD_REPEATS_1"/>
    <property type="match status" value="1"/>
</dbReference>
<dbReference type="PROSITE" id="PS50294">
    <property type="entry name" value="WD_REPEATS_REGION"/>
    <property type="match status" value="3"/>
</dbReference>
<dbReference type="GO" id="GO:0005634">
    <property type="term" value="C:nucleus"/>
    <property type="evidence" value="ECO:0007669"/>
    <property type="project" value="TreeGrafter"/>
</dbReference>
<evidence type="ECO:0000256" key="6">
    <source>
        <dbReference type="PROSITE-ProRule" id="PRU00221"/>
    </source>
</evidence>
<keyword evidence="3" id="KW-0677">Repeat</keyword>
<dbReference type="InterPro" id="IPR001680">
    <property type="entry name" value="WD40_rpt"/>
</dbReference>
<dbReference type="GO" id="GO:0030674">
    <property type="term" value="F:protein-macromolecule adaptor activity"/>
    <property type="evidence" value="ECO:0007669"/>
    <property type="project" value="TreeGrafter"/>
</dbReference>
<dbReference type="AlphaFoldDB" id="A0A9I9DZZ6"/>
<organism evidence="8">
    <name type="scientific">Cucumis melo</name>
    <name type="common">Muskmelon</name>
    <dbReference type="NCBI Taxonomy" id="3656"/>
    <lineage>
        <taxon>Eukaryota</taxon>
        <taxon>Viridiplantae</taxon>
        <taxon>Streptophyta</taxon>
        <taxon>Embryophyta</taxon>
        <taxon>Tracheophyta</taxon>
        <taxon>Spermatophyta</taxon>
        <taxon>Magnoliopsida</taxon>
        <taxon>eudicotyledons</taxon>
        <taxon>Gunneridae</taxon>
        <taxon>Pentapetalae</taxon>
        <taxon>rosids</taxon>
        <taxon>fabids</taxon>
        <taxon>Cucurbitales</taxon>
        <taxon>Cucurbitaceae</taxon>
        <taxon>Benincaseae</taxon>
        <taxon>Cucumis</taxon>
    </lineage>
</organism>
<name>A0A9I9DZZ6_CUCME</name>
<keyword evidence="2 6" id="KW-0853">WD repeat</keyword>
<dbReference type="InterPro" id="IPR019775">
    <property type="entry name" value="WD40_repeat_CS"/>
</dbReference>
<feature type="repeat" description="WD" evidence="6">
    <location>
        <begin position="370"/>
        <end position="393"/>
    </location>
</feature>
<dbReference type="InterPro" id="IPR051865">
    <property type="entry name" value="WD-repeat_CDT2_adapter"/>
</dbReference>
<dbReference type="SMART" id="SM00320">
    <property type="entry name" value="WD40"/>
    <property type="match status" value="7"/>
</dbReference>
<evidence type="ECO:0000313" key="8">
    <source>
        <dbReference type="EnsemblPlants" id="MELO3C026578.2.1"/>
    </source>
</evidence>
<feature type="repeat" description="WD" evidence="6">
    <location>
        <begin position="402"/>
        <end position="444"/>
    </location>
</feature>
<evidence type="ECO:0000256" key="3">
    <source>
        <dbReference type="ARBA" id="ARBA00022737"/>
    </source>
</evidence>
<dbReference type="GO" id="GO:0043161">
    <property type="term" value="P:proteasome-mediated ubiquitin-dependent protein catabolic process"/>
    <property type="evidence" value="ECO:0007669"/>
    <property type="project" value="TreeGrafter"/>
</dbReference>
<proteinExistence type="inferred from homology"/>
<evidence type="ECO:0000256" key="5">
    <source>
        <dbReference type="ARBA" id="ARBA00038344"/>
    </source>
</evidence>
<sequence>MQTSRSPSFFQDLSSRELNGFRVRKRPRFSADIALSFKEVGAMSVEHDGDQTPPLAVSFCKTLNNSHIFALSDEDGYVSLFNTRSRFSLFSSHEENTEKSRVSEWEAHRNAVFDVCWIKDDTQMITASGDQSMKLWDVQEMECIGILRGHKGSVKSISSHPTNHDLIVSGSRDGSFALWDLRTPSCSKVGSEELCLRISNYSTFGCTTLKIVSQSKAISDNLYLIIQQISLSKLEILDLFPRATAVVKGAHLSPYAKRIRRQKSASKSITSVLYLKDELSVATAGAVDSIVKFWDTRNLKNAITICQPKSSEKDTRLHGISSLSQDANGAFLSASCMDNRIYLYNVLQLEKGPVKSFSGCQIDSFFVKSAISPDASYLLSGSTDGNAHVWQVDKPHEDPITLTKHNGEVSAVDWSSFEVGKFVTSSDDFTVRVWNSQNNSCSSSKRPTSCNRKRIMAMPSIEHAKDSDSSDSPFFDRARAAAPSNSKSSMDMEHKLSTPESKVKRSISDATADLIESFEKTPEANSKSPSSVLNPPSSLKRKTIRDYFLVAP</sequence>
<dbReference type="InterPro" id="IPR036322">
    <property type="entry name" value="WD40_repeat_dom_sf"/>
</dbReference>
<keyword evidence="4" id="KW-0833">Ubl conjugation pathway</keyword>
<comment type="similarity">
    <text evidence="5">Belongs to the WD repeat cdt2 family.</text>
</comment>
<protein>
    <recommendedName>
        <fullName evidence="9">Denticleless protein homolog</fullName>
    </recommendedName>
</protein>
<dbReference type="InterPro" id="IPR015943">
    <property type="entry name" value="WD40/YVTN_repeat-like_dom_sf"/>
</dbReference>
<dbReference type="Pfam" id="PF00400">
    <property type="entry name" value="WD40"/>
    <property type="match status" value="5"/>
</dbReference>
<feature type="compositionally biased region" description="Basic and acidic residues" evidence="7">
    <location>
        <begin position="462"/>
        <end position="479"/>
    </location>
</feature>
<dbReference type="EnsemblPlants" id="MELO3C026578.2.1">
    <property type="protein sequence ID" value="MELO3C026578.2.1"/>
    <property type="gene ID" value="MELO3C026578.2"/>
</dbReference>
<evidence type="ECO:0000256" key="1">
    <source>
        <dbReference type="ARBA" id="ARBA00004906"/>
    </source>
</evidence>
<dbReference type="PANTHER" id="PTHR22852">
    <property type="entry name" value="LETHAL 2 DENTICLELESS PROTEIN RETINOIC ACID-REGULATED NUCLEAR MATRIX-ASSOCIATED PROTEIN"/>
    <property type="match status" value="1"/>
</dbReference>
<dbReference type="InterPro" id="IPR020472">
    <property type="entry name" value="WD40_PAC1"/>
</dbReference>
<evidence type="ECO:0008006" key="9">
    <source>
        <dbReference type="Google" id="ProtNLM"/>
    </source>
</evidence>
<evidence type="ECO:0000256" key="2">
    <source>
        <dbReference type="ARBA" id="ARBA00022574"/>
    </source>
</evidence>
<evidence type="ECO:0000256" key="7">
    <source>
        <dbReference type="SAM" id="MobiDB-lite"/>
    </source>
</evidence>
<comment type="pathway">
    <text evidence="1">Protein modification; protein ubiquitination.</text>
</comment>
<feature type="repeat" description="WD" evidence="6">
    <location>
        <begin position="147"/>
        <end position="189"/>
    </location>
</feature>
<feature type="compositionally biased region" description="Basic and acidic residues" evidence="7">
    <location>
        <begin position="490"/>
        <end position="507"/>
    </location>
</feature>
<feature type="compositionally biased region" description="Low complexity" evidence="7">
    <location>
        <begin position="525"/>
        <end position="538"/>
    </location>
</feature>
<accession>A0A9I9DZZ6</accession>
<evidence type="ECO:0000256" key="4">
    <source>
        <dbReference type="ARBA" id="ARBA00022786"/>
    </source>
</evidence>
<reference evidence="8" key="1">
    <citation type="submission" date="2023-03" db="UniProtKB">
        <authorList>
            <consortium name="EnsemblPlants"/>
        </authorList>
    </citation>
    <scope>IDENTIFICATION</scope>
</reference>
<dbReference type="SUPFAM" id="SSF50978">
    <property type="entry name" value="WD40 repeat-like"/>
    <property type="match status" value="1"/>
</dbReference>